<keyword evidence="2" id="KW-1185">Reference proteome</keyword>
<dbReference type="RefSeq" id="WP_192597770.1">
    <property type="nucleotide sequence ID" value="NZ_JADBEL010000004.1"/>
</dbReference>
<proteinExistence type="predicted"/>
<protein>
    <submittedName>
        <fullName evidence="1">Uncharacterized protein</fullName>
    </submittedName>
</protein>
<dbReference type="AlphaFoldDB" id="A0A927MHI4"/>
<evidence type="ECO:0000313" key="2">
    <source>
        <dbReference type="Proteomes" id="UP000658225"/>
    </source>
</evidence>
<gene>
    <name evidence="1" type="ORF">H4683_001038</name>
</gene>
<dbReference type="EMBL" id="JADBEL010000004">
    <property type="protein sequence ID" value="MBE1553963.1"/>
    <property type="molecule type" value="Genomic_DNA"/>
</dbReference>
<name>A0A927MHI4_9BACL</name>
<accession>A0A927MHI4</accession>
<evidence type="ECO:0000313" key="1">
    <source>
        <dbReference type="EMBL" id="MBE1553963.1"/>
    </source>
</evidence>
<sequence>MGMIKTGFWKINFILAPGEFKELLNSCVQKRSAFHLRTYGYPEHTVMQVIDTYKNAYQFLTSSEKPSQTNLALPYSMIFPQPFIGFTLNTDGIISVRTKK</sequence>
<comment type="caution">
    <text evidence="1">The sequence shown here is derived from an EMBL/GenBank/DDBJ whole genome shotgun (WGS) entry which is preliminary data.</text>
</comment>
<dbReference type="Proteomes" id="UP000658225">
    <property type="component" value="Unassembled WGS sequence"/>
</dbReference>
<organism evidence="1 2">
    <name type="scientific">Sporosarcina limicola</name>
    <dbReference type="NCBI Taxonomy" id="34101"/>
    <lineage>
        <taxon>Bacteria</taxon>
        <taxon>Bacillati</taxon>
        <taxon>Bacillota</taxon>
        <taxon>Bacilli</taxon>
        <taxon>Bacillales</taxon>
        <taxon>Caryophanaceae</taxon>
        <taxon>Sporosarcina</taxon>
    </lineage>
</organism>
<reference evidence="1" key="1">
    <citation type="submission" date="2020-10" db="EMBL/GenBank/DDBJ databases">
        <title>Genomic Encyclopedia of Type Strains, Phase IV (KMG-IV): sequencing the most valuable type-strain genomes for metagenomic binning, comparative biology and taxonomic classification.</title>
        <authorList>
            <person name="Goeker M."/>
        </authorList>
    </citation>
    <scope>NUCLEOTIDE SEQUENCE</scope>
    <source>
        <strain evidence="1">DSM 13886</strain>
    </source>
</reference>